<dbReference type="AlphaFoldDB" id="A0A2W2A7J3"/>
<dbReference type="OrthoDB" id="622881at2"/>
<name>A0A2W2A7J3_9BACT</name>
<dbReference type="Proteomes" id="UP000248745">
    <property type="component" value="Unassembled WGS sequence"/>
</dbReference>
<dbReference type="InterPro" id="IPR021109">
    <property type="entry name" value="Peptidase_aspartic_dom_sf"/>
</dbReference>
<dbReference type="RefSeq" id="WP_111000679.1">
    <property type="nucleotide sequence ID" value="NZ_QKTW01000026.1"/>
</dbReference>
<dbReference type="CDD" id="cd05483">
    <property type="entry name" value="retropepsin_like_bacteria"/>
    <property type="match status" value="1"/>
</dbReference>
<evidence type="ECO:0000313" key="2">
    <source>
        <dbReference type="Proteomes" id="UP000248745"/>
    </source>
</evidence>
<protein>
    <recommendedName>
        <fullName evidence="3">Peptidase A2 domain-containing protein</fullName>
    </recommendedName>
</protein>
<sequence length="425" mass="48334">MIKQTTGFLIFFLFIFSAPSFAQRELRDYLDQADFFRLRDELAKHGSTIDADARLYFTAFVDNAFNRNELSIRRVDSFMALKKDDWYPKEIANLLQVQRDNYCKTYRYKDAAALGDVLLQHYNHVLDPVIIGDVANTNKIWGSLANVPPQRVEIHSDIQLPIKKDAASLWTLPVSSGNWQDDFIFDTGANISTVTSSVADKMKLRRFSTHFDVHGFQGTVVTTSLGIADSLNIGNMVLHNVVFMIMPDDALTFSKIQYTIHGIIGFPVISALKEVHIYRKGTLEIPANETALPFTESNLAIHGLFPMVQMGTDKGVYNFHFDTGAKITDLFDTYYVLHSNYIQRKGKRKVTEFESAGGKRSMEAYQLKKFKFYIGDKTATLPTVTILTKPIRSGSEMVYGNIGQDVMEQFDEMILNFDKMYVTFN</sequence>
<dbReference type="Pfam" id="PF13650">
    <property type="entry name" value="Asp_protease_2"/>
    <property type="match status" value="1"/>
</dbReference>
<dbReference type="GO" id="GO:0004190">
    <property type="term" value="F:aspartic-type endopeptidase activity"/>
    <property type="evidence" value="ECO:0007669"/>
    <property type="project" value="InterPro"/>
</dbReference>
<gene>
    <name evidence="1" type="ORF">DN068_19760</name>
</gene>
<dbReference type="InterPro" id="IPR034122">
    <property type="entry name" value="Retropepsin-like_bacterial"/>
</dbReference>
<evidence type="ECO:0000313" key="1">
    <source>
        <dbReference type="EMBL" id="PZF71211.1"/>
    </source>
</evidence>
<dbReference type="InterPro" id="IPR001969">
    <property type="entry name" value="Aspartic_peptidase_AS"/>
</dbReference>
<proteinExistence type="predicted"/>
<dbReference type="PROSITE" id="PS00141">
    <property type="entry name" value="ASP_PROTEASE"/>
    <property type="match status" value="1"/>
</dbReference>
<dbReference type="GO" id="GO:0006508">
    <property type="term" value="P:proteolysis"/>
    <property type="evidence" value="ECO:0007669"/>
    <property type="project" value="InterPro"/>
</dbReference>
<organism evidence="1 2">
    <name type="scientific">Taibaiella soli</name>
    <dbReference type="NCBI Taxonomy" id="1649169"/>
    <lineage>
        <taxon>Bacteria</taxon>
        <taxon>Pseudomonadati</taxon>
        <taxon>Bacteroidota</taxon>
        <taxon>Chitinophagia</taxon>
        <taxon>Chitinophagales</taxon>
        <taxon>Chitinophagaceae</taxon>
        <taxon>Taibaiella</taxon>
    </lineage>
</organism>
<evidence type="ECO:0008006" key="3">
    <source>
        <dbReference type="Google" id="ProtNLM"/>
    </source>
</evidence>
<keyword evidence="2" id="KW-1185">Reference proteome</keyword>
<dbReference type="EMBL" id="QKTW01000026">
    <property type="protein sequence ID" value="PZF71211.1"/>
    <property type="molecule type" value="Genomic_DNA"/>
</dbReference>
<dbReference type="SUPFAM" id="SSF50630">
    <property type="entry name" value="Acid proteases"/>
    <property type="match status" value="1"/>
</dbReference>
<comment type="caution">
    <text evidence="1">The sequence shown here is derived from an EMBL/GenBank/DDBJ whole genome shotgun (WGS) entry which is preliminary data.</text>
</comment>
<accession>A0A2W2A7J3</accession>
<reference evidence="1 2" key="1">
    <citation type="submission" date="2018-06" db="EMBL/GenBank/DDBJ databases">
        <title>Mucibacter soli gen. nov., sp. nov., a new member of the family Chitinophagaceae producing mucin.</title>
        <authorList>
            <person name="Kim M.-K."/>
            <person name="Park S."/>
            <person name="Kim T.-S."/>
            <person name="Joung Y."/>
            <person name="Han J.-H."/>
            <person name="Kim S.B."/>
        </authorList>
    </citation>
    <scope>NUCLEOTIDE SEQUENCE [LARGE SCALE GENOMIC DNA]</scope>
    <source>
        <strain evidence="1 2">R1-15</strain>
    </source>
</reference>
<dbReference type="Gene3D" id="2.40.70.10">
    <property type="entry name" value="Acid Proteases"/>
    <property type="match status" value="2"/>
</dbReference>